<evidence type="ECO:0000313" key="2">
    <source>
        <dbReference type="EMBL" id="KAF0726932.1"/>
    </source>
</evidence>
<dbReference type="AlphaFoldDB" id="A0A6G0WIA8"/>
<organism evidence="2 3">
    <name type="scientific">Aphanomyces euteiches</name>
    <dbReference type="NCBI Taxonomy" id="100861"/>
    <lineage>
        <taxon>Eukaryota</taxon>
        <taxon>Sar</taxon>
        <taxon>Stramenopiles</taxon>
        <taxon>Oomycota</taxon>
        <taxon>Saprolegniomycetes</taxon>
        <taxon>Saprolegniales</taxon>
        <taxon>Verrucalvaceae</taxon>
        <taxon>Aphanomyces</taxon>
    </lineage>
</organism>
<dbReference type="Proteomes" id="UP000481153">
    <property type="component" value="Unassembled WGS sequence"/>
</dbReference>
<feature type="region of interest" description="Disordered" evidence="1">
    <location>
        <begin position="73"/>
        <end position="113"/>
    </location>
</feature>
<accession>A0A6G0WIA8</accession>
<gene>
    <name evidence="2" type="ORF">Ae201684_014923</name>
</gene>
<evidence type="ECO:0000256" key="1">
    <source>
        <dbReference type="SAM" id="MobiDB-lite"/>
    </source>
</evidence>
<feature type="region of interest" description="Disordered" evidence="1">
    <location>
        <begin position="1"/>
        <end position="35"/>
    </location>
</feature>
<feature type="compositionally biased region" description="Basic and acidic residues" evidence="1">
    <location>
        <begin position="1"/>
        <end position="14"/>
    </location>
</feature>
<feature type="compositionally biased region" description="Basic residues" evidence="1">
    <location>
        <begin position="82"/>
        <end position="92"/>
    </location>
</feature>
<proteinExistence type="predicted"/>
<evidence type="ECO:0000313" key="3">
    <source>
        <dbReference type="Proteomes" id="UP000481153"/>
    </source>
</evidence>
<feature type="compositionally biased region" description="Basic and acidic residues" evidence="1">
    <location>
        <begin position="23"/>
        <end position="35"/>
    </location>
</feature>
<name>A0A6G0WIA8_9STRA</name>
<protein>
    <submittedName>
        <fullName evidence="2">Uncharacterized protein</fullName>
    </submittedName>
</protein>
<sequence length="243" mass="28055">MDEMTRPDVATEKTPRKKKRSRKSSDRGEYVVESKAEKLAAEREKREYFRYLEEEALQEHLYMATLMKEFQNDHEGGDLVKPKNKKPKKKRKIESPKQKNNDKRRTQDDDDEIEIVKVTPAPIVLDDPVQVVEKPVNNTKLAAVARTPTLPRGYTQFRLPVVKKSYSQEYIPFELLEEEYKFLIADTARPKCPGHAAALEASVYPSAPVPDDNEKALCKGCHSMLFLRHCGQLLMDRHAKKNM</sequence>
<dbReference type="EMBL" id="VJMJ01000204">
    <property type="protein sequence ID" value="KAF0726932.1"/>
    <property type="molecule type" value="Genomic_DNA"/>
</dbReference>
<dbReference type="VEuPathDB" id="FungiDB:AeMF1_003221"/>
<keyword evidence="3" id="KW-1185">Reference proteome</keyword>
<comment type="caution">
    <text evidence="2">The sequence shown here is derived from an EMBL/GenBank/DDBJ whole genome shotgun (WGS) entry which is preliminary data.</text>
</comment>
<reference evidence="2 3" key="1">
    <citation type="submission" date="2019-07" db="EMBL/GenBank/DDBJ databases">
        <title>Genomics analysis of Aphanomyces spp. identifies a new class of oomycete effector associated with host adaptation.</title>
        <authorList>
            <person name="Gaulin E."/>
        </authorList>
    </citation>
    <scope>NUCLEOTIDE SEQUENCE [LARGE SCALE GENOMIC DNA]</scope>
    <source>
        <strain evidence="2 3">ATCC 201684</strain>
    </source>
</reference>
<feature type="compositionally biased region" description="Basic and acidic residues" evidence="1">
    <location>
        <begin position="93"/>
        <end position="107"/>
    </location>
</feature>